<name>A0A2S5BF58_9BASI</name>
<evidence type="ECO:0000313" key="6">
    <source>
        <dbReference type="Proteomes" id="UP000237144"/>
    </source>
</evidence>
<evidence type="ECO:0000256" key="1">
    <source>
        <dbReference type="ARBA" id="ARBA00022490"/>
    </source>
</evidence>
<comment type="subcellular location">
    <subcellularLocation>
        <location evidence="3">Cytoplasm</location>
    </subcellularLocation>
</comment>
<dbReference type="OrthoDB" id="25129at2759"/>
<dbReference type="UniPathway" id="UPA00988"/>
<dbReference type="Pfam" id="PF10288">
    <property type="entry name" value="CTU2"/>
    <property type="match status" value="1"/>
</dbReference>
<dbReference type="STRING" id="741276.A0A2S5BF58"/>
<protein>
    <recommendedName>
        <fullName evidence="3">Cytoplasmic tRNA 2-thiolation protein 2</fullName>
    </recommendedName>
</protein>
<dbReference type="Proteomes" id="UP000237144">
    <property type="component" value="Unassembled WGS sequence"/>
</dbReference>
<dbReference type="EMBL" id="PJQD01000015">
    <property type="protein sequence ID" value="POY75402.1"/>
    <property type="molecule type" value="Genomic_DNA"/>
</dbReference>
<comment type="similarity">
    <text evidence="3">Belongs to the CTU2/NCS2 family.</text>
</comment>
<evidence type="ECO:0000256" key="2">
    <source>
        <dbReference type="ARBA" id="ARBA00022694"/>
    </source>
</evidence>
<dbReference type="GO" id="GO:0016783">
    <property type="term" value="F:sulfurtransferase activity"/>
    <property type="evidence" value="ECO:0007669"/>
    <property type="project" value="TreeGrafter"/>
</dbReference>
<keyword evidence="1 3" id="KW-0963">Cytoplasm</keyword>
<accession>A0A2S5BF58</accession>
<feature type="compositionally biased region" description="Low complexity" evidence="4">
    <location>
        <begin position="543"/>
        <end position="563"/>
    </location>
</feature>
<organism evidence="5 6">
    <name type="scientific">Rhodotorula taiwanensis</name>
    <dbReference type="NCBI Taxonomy" id="741276"/>
    <lineage>
        <taxon>Eukaryota</taxon>
        <taxon>Fungi</taxon>
        <taxon>Dikarya</taxon>
        <taxon>Basidiomycota</taxon>
        <taxon>Pucciniomycotina</taxon>
        <taxon>Microbotryomycetes</taxon>
        <taxon>Sporidiobolales</taxon>
        <taxon>Sporidiobolaceae</taxon>
        <taxon>Rhodotorula</taxon>
    </lineage>
</organism>
<feature type="region of interest" description="Disordered" evidence="4">
    <location>
        <begin position="488"/>
        <end position="576"/>
    </location>
</feature>
<dbReference type="AlphaFoldDB" id="A0A2S5BF58"/>
<dbReference type="GO" id="GO:0000049">
    <property type="term" value="F:tRNA binding"/>
    <property type="evidence" value="ECO:0007669"/>
    <property type="project" value="InterPro"/>
</dbReference>
<comment type="function">
    <text evidence="3">Plays a central role in 2-thiolation of mcm(5)S(2)U at tRNA wobble positions of tRNA(Lys), tRNA(Glu) and tRNA(Gln). May act by forming a heterodimer with NCS6 that ligates sulfur from thiocarboxylated URM1 onto the uridine of tRNAs at wobble position. Prior mcm(5) tRNA modification by the elongator complex is required for 2-thiolation. May also be involved in protein urmylation.</text>
</comment>
<proteinExistence type="inferred from homology"/>
<keyword evidence="6" id="KW-1185">Reference proteome</keyword>
<dbReference type="GO" id="GO:0002143">
    <property type="term" value="P:tRNA wobble position uridine thiolation"/>
    <property type="evidence" value="ECO:0007669"/>
    <property type="project" value="TreeGrafter"/>
</dbReference>
<comment type="pathway">
    <text evidence="3">tRNA modification; 5-methoxycarbonylmethyl-2-thiouridine-tRNA biosynthesis.</text>
</comment>
<dbReference type="GO" id="GO:0005829">
    <property type="term" value="C:cytosol"/>
    <property type="evidence" value="ECO:0007669"/>
    <property type="project" value="TreeGrafter"/>
</dbReference>
<dbReference type="Gene3D" id="3.40.50.620">
    <property type="entry name" value="HUPs"/>
    <property type="match status" value="1"/>
</dbReference>
<dbReference type="HAMAP" id="MF_03054">
    <property type="entry name" value="CTU2"/>
    <property type="match status" value="1"/>
</dbReference>
<evidence type="ECO:0000313" key="5">
    <source>
        <dbReference type="EMBL" id="POY75402.1"/>
    </source>
</evidence>
<comment type="caution">
    <text evidence="5">The sequence shown here is derived from an EMBL/GenBank/DDBJ whole genome shotgun (WGS) entry which is preliminary data.</text>
</comment>
<keyword evidence="2 3" id="KW-0819">tRNA processing</keyword>
<dbReference type="PANTHER" id="PTHR20882:SF14">
    <property type="entry name" value="CYTOPLASMIC TRNA 2-THIOLATION PROTEIN 2"/>
    <property type="match status" value="1"/>
</dbReference>
<sequence>MSGCTAPADDDGGLAAPPAVAAASSLVSTCIRCHAAAVISARGTTHCRSCFLHSLHSRFTKAIQGAKRAARDGVDHYERALLTGETSAPPKGPAPARLKSRMVVACSGGPASTALVALVYRSLFASSSAPLTSTDAPAAPSAKNKRGDRYSQFQPFEKCDVVYVDESAVPGFGSDRTDEVRKLVASISPDIAFTALRLEDVFTDTDVSPLVVSTTSADLPTPTSSSSVSADGTTVTARDRLLSLLSPSSLTSLSPTALASLHRSLLNSLLLSHARKQGADVLFLGETGTRTAIRMLSGMSEGRGHSAGEEVAAEYISRRGLANPRIGSGERVGPVTASSDDDTDPAVLVVRPLAQMVSKEIAFYNRDVGLVPLVMINPETSVRPRGEEALEISAKKRSIPGLVEDFIVALDADFPWTVPTVVRTAHKLGLRSSHAASLSSSTDQQAGSVARSGVAALCPMCGLPAQPRADDWRKAITISDLQGALAQATSVESGDSVDPLQPTKRTLVEERSAAADGRTRKREPYQPSKAHLLGGGEEERMPAAATESNSETTTTDTVVEKAASSPARNEADPDVDGSSLAPYVCYGCLLVLSEPTTSHSVTQSAAAKRKAAARAGAGAANGVKSDQLVLPPYVASALQARRRLEEGGEVLARKEVRGEEKLRKEVEQYLL</sequence>
<gene>
    <name evidence="3" type="primary">NCS2</name>
    <name evidence="3" type="synonym">CTU2</name>
    <name evidence="5" type="ORF">BMF94_1472</name>
</gene>
<evidence type="ECO:0000256" key="4">
    <source>
        <dbReference type="SAM" id="MobiDB-lite"/>
    </source>
</evidence>
<evidence type="ECO:0000256" key="3">
    <source>
        <dbReference type="HAMAP-Rule" id="MF_03054"/>
    </source>
</evidence>
<dbReference type="GO" id="GO:0016779">
    <property type="term" value="F:nucleotidyltransferase activity"/>
    <property type="evidence" value="ECO:0007669"/>
    <property type="project" value="UniProtKB-UniRule"/>
</dbReference>
<dbReference type="PANTHER" id="PTHR20882">
    <property type="entry name" value="CYTOPLASMIC TRNA 2-THIOLATION PROTEIN 2"/>
    <property type="match status" value="1"/>
</dbReference>
<feature type="region of interest" description="Disordered" evidence="4">
    <location>
        <begin position="129"/>
        <end position="149"/>
    </location>
</feature>
<dbReference type="InterPro" id="IPR014729">
    <property type="entry name" value="Rossmann-like_a/b/a_fold"/>
</dbReference>
<reference evidence="5 6" key="1">
    <citation type="journal article" date="2018" name="Front. Microbiol.">
        <title>Prospects for Fungal Bioremediation of Acidic Radioactive Waste Sites: Characterization and Genome Sequence of Rhodotorula taiwanensis MD1149.</title>
        <authorList>
            <person name="Tkavc R."/>
            <person name="Matrosova V.Y."/>
            <person name="Grichenko O.E."/>
            <person name="Gostincar C."/>
            <person name="Volpe R.P."/>
            <person name="Klimenkova P."/>
            <person name="Gaidamakova E.K."/>
            <person name="Zhou C.E."/>
            <person name="Stewart B.J."/>
            <person name="Lyman M.G."/>
            <person name="Malfatti S.A."/>
            <person name="Rubinfeld B."/>
            <person name="Courtot M."/>
            <person name="Singh J."/>
            <person name="Dalgard C.L."/>
            <person name="Hamilton T."/>
            <person name="Frey K.G."/>
            <person name="Gunde-Cimerman N."/>
            <person name="Dugan L."/>
            <person name="Daly M.J."/>
        </authorList>
    </citation>
    <scope>NUCLEOTIDE SEQUENCE [LARGE SCALE GENOMIC DNA]</scope>
    <source>
        <strain evidence="5 6">MD1149</strain>
    </source>
</reference>
<dbReference type="GO" id="GO:0032447">
    <property type="term" value="P:protein urmylation"/>
    <property type="evidence" value="ECO:0007669"/>
    <property type="project" value="UniProtKB-UniRule"/>
</dbReference>
<dbReference type="InterPro" id="IPR019407">
    <property type="entry name" value="CTU2"/>
</dbReference>